<organism evidence="1 2">
    <name type="scientific">Smallanthus sonchifolius</name>
    <dbReference type="NCBI Taxonomy" id="185202"/>
    <lineage>
        <taxon>Eukaryota</taxon>
        <taxon>Viridiplantae</taxon>
        <taxon>Streptophyta</taxon>
        <taxon>Embryophyta</taxon>
        <taxon>Tracheophyta</taxon>
        <taxon>Spermatophyta</taxon>
        <taxon>Magnoliopsida</taxon>
        <taxon>eudicotyledons</taxon>
        <taxon>Gunneridae</taxon>
        <taxon>Pentapetalae</taxon>
        <taxon>asterids</taxon>
        <taxon>campanulids</taxon>
        <taxon>Asterales</taxon>
        <taxon>Asteraceae</taxon>
        <taxon>Asteroideae</taxon>
        <taxon>Heliantheae alliance</taxon>
        <taxon>Millerieae</taxon>
        <taxon>Smallanthus</taxon>
    </lineage>
</organism>
<reference evidence="1 2" key="2">
    <citation type="journal article" date="2022" name="Mol. Ecol. Resour.">
        <title>The genomes of chicory, endive, great burdock and yacon provide insights into Asteraceae paleo-polyploidization history and plant inulin production.</title>
        <authorList>
            <person name="Fan W."/>
            <person name="Wang S."/>
            <person name="Wang H."/>
            <person name="Wang A."/>
            <person name="Jiang F."/>
            <person name="Liu H."/>
            <person name="Zhao H."/>
            <person name="Xu D."/>
            <person name="Zhang Y."/>
        </authorList>
    </citation>
    <scope>NUCLEOTIDE SEQUENCE [LARGE SCALE GENOMIC DNA]</scope>
    <source>
        <strain evidence="2">cv. Yunnan</strain>
        <tissue evidence="1">Leaves</tissue>
    </source>
</reference>
<gene>
    <name evidence="1" type="ORF">L1987_81924</name>
</gene>
<comment type="caution">
    <text evidence="1">The sequence shown here is derived from an EMBL/GenBank/DDBJ whole genome shotgun (WGS) entry which is preliminary data.</text>
</comment>
<protein>
    <submittedName>
        <fullName evidence="1">Uncharacterized protein</fullName>
    </submittedName>
</protein>
<keyword evidence="2" id="KW-1185">Reference proteome</keyword>
<proteinExistence type="predicted"/>
<name>A0ACB8YR29_9ASTR</name>
<reference evidence="2" key="1">
    <citation type="journal article" date="2022" name="Mol. Ecol. Resour.">
        <title>The genomes of chicory, endive, great burdock and yacon provide insights into Asteraceae palaeo-polyploidization history and plant inulin production.</title>
        <authorList>
            <person name="Fan W."/>
            <person name="Wang S."/>
            <person name="Wang H."/>
            <person name="Wang A."/>
            <person name="Jiang F."/>
            <person name="Liu H."/>
            <person name="Zhao H."/>
            <person name="Xu D."/>
            <person name="Zhang Y."/>
        </authorList>
    </citation>
    <scope>NUCLEOTIDE SEQUENCE [LARGE SCALE GENOMIC DNA]</scope>
    <source>
        <strain evidence="2">cv. Yunnan</strain>
    </source>
</reference>
<evidence type="ECO:0000313" key="2">
    <source>
        <dbReference type="Proteomes" id="UP001056120"/>
    </source>
</evidence>
<dbReference type="Proteomes" id="UP001056120">
    <property type="component" value="Linkage Group LG27"/>
</dbReference>
<accession>A0ACB8YR29</accession>
<dbReference type="EMBL" id="CM042044">
    <property type="protein sequence ID" value="KAI3688214.1"/>
    <property type="molecule type" value="Genomic_DNA"/>
</dbReference>
<evidence type="ECO:0000313" key="1">
    <source>
        <dbReference type="EMBL" id="KAI3688214.1"/>
    </source>
</evidence>
<sequence>MKMEEADQGIPGSSPADPWHKALHGADGFHGAVNGWCSMEQPSLLIPISSTSSGARSLVEGGLAGKHGGVGWILEFGGVI</sequence>